<keyword evidence="4" id="KW-0812">Transmembrane</keyword>
<feature type="transmembrane region" description="Helical" evidence="4">
    <location>
        <begin position="226"/>
        <end position="251"/>
    </location>
</feature>
<evidence type="ECO:0000259" key="5">
    <source>
        <dbReference type="PROSITE" id="PS51379"/>
    </source>
</evidence>
<dbReference type="SUPFAM" id="SSF55469">
    <property type="entry name" value="FMN-dependent nitroreductase-like"/>
    <property type="match status" value="1"/>
</dbReference>
<name>E1JU50_SOLFR</name>
<dbReference type="EMBL" id="AECZ01000006">
    <property type="protein sequence ID" value="EFL51980.1"/>
    <property type="molecule type" value="Genomic_DNA"/>
</dbReference>
<keyword evidence="2" id="KW-0408">Iron</keyword>
<dbReference type="AlphaFoldDB" id="E1JU50"/>
<accession>E1JU50</accession>
<keyword evidence="7" id="KW-1185">Reference proteome</keyword>
<feature type="domain" description="4Fe-4S ferredoxin-type" evidence="5">
    <location>
        <begin position="34"/>
        <end position="62"/>
    </location>
</feature>
<keyword evidence="3" id="KW-0411">Iron-sulfur</keyword>
<keyword evidence="1" id="KW-0479">Metal-binding</keyword>
<dbReference type="InterPro" id="IPR017896">
    <property type="entry name" value="4Fe4S_Fe-S-bd"/>
</dbReference>
<dbReference type="InterPro" id="IPR050627">
    <property type="entry name" value="Nitroreductase/BluB"/>
</dbReference>
<dbReference type="InterPro" id="IPR017900">
    <property type="entry name" value="4Fe4S_Fe_S_CS"/>
</dbReference>
<keyword evidence="4" id="KW-1133">Transmembrane helix</keyword>
<dbReference type="Gene3D" id="3.40.109.10">
    <property type="entry name" value="NADH Oxidase"/>
    <property type="match status" value="1"/>
</dbReference>
<dbReference type="GO" id="GO:0051536">
    <property type="term" value="F:iron-sulfur cluster binding"/>
    <property type="evidence" value="ECO:0007669"/>
    <property type="project" value="UniProtKB-KW"/>
</dbReference>
<evidence type="ECO:0000256" key="4">
    <source>
        <dbReference type="SAM" id="Phobius"/>
    </source>
</evidence>
<dbReference type="Gene3D" id="3.30.70.20">
    <property type="match status" value="1"/>
</dbReference>
<dbReference type="PANTHER" id="PTHR23026">
    <property type="entry name" value="NADPH NITROREDUCTASE"/>
    <property type="match status" value="1"/>
</dbReference>
<dbReference type="PROSITE" id="PS00198">
    <property type="entry name" value="4FE4S_FER_1"/>
    <property type="match status" value="2"/>
</dbReference>
<dbReference type="OrthoDB" id="368873at2"/>
<evidence type="ECO:0000256" key="2">
    <source>
        <dbReference type="ARBA" id="ARBA00023004"/>
    </source>
</evidence>
<dbReference type="Pfam" id="PF00881">
    <property type="entry name" value="Nitroreductase"/>
    <property type="match status" value="1"/>
</dbReference>
<sequence length="301" mass="31721">MKNCVPRIDAEACLGCGACAAVCPSGVLGFDGRKASVVAEGCIGCGHCAALCPAEAVTVSAGENWTAAFATIDAPGKVVAPGEFSPAELVDLMRSRRSCRCYTSDPVPGPMLEDLVRAAVTAPSGTNSQAWTFTVLTSRAAVMRLGEAVAGFFRRINKLAANPVVRKGYALIGRPELENYFREHYPSVAAALVKWDRDRTDLLFHGATAAIVIGSVPGASCPTEDALLAAQNMLLAGHAMGLGSCLIGYAVEAIRHDKRVRAAAGLPTGEAVHAVVALGWPDVTFLRHTFRRRPIVRYQTA</sequence>
<dbReference type="Pfam" id="PF13237">
    <property type="entry name" value="Fer4_10"/>
    <property type="match status" value="1"/>
</dbReference>
<evidence type="ECO:0000313" key="7">
    <source>
        <dbReference type="Proteomes" id="UP000006250"/>
    </source>
</evidence>
<dbReference type="GO" id="GO:0046872">
    <property type="term" value="F:metal ion binding"/>
    <property type="evidence" value="ECO:0007669"/>
    <property type="project" value="UniProtKB-KW"/>
</dbReference>
<dbReference type="InterPro" id="IPR000415">
    <property type="entry name" value="Nitroreductase-like"/>
</dbReference>
<keyword evidence="4" id="KW-0472">Membrane</keyword>
<dbReference type="eggNOG" id="COG2768">
    <property type="taxonomic scope" value="Bacteria"/>
</dbReference>
<protein>
    <submittedName>
        <fullName evidence="6">Nitroreductase</fullName>
    </submittedName>
</protein>
<dbReference type="Proteomes" id="UP000006250">
    <property type="component" value="Unassembled WGS sequence"/>
</dbReference>
<dbReference type="PROSITE" id="PS51379">
    <property type="entry name" value="4FE4S_FER_2"/>
    <property type="match status" value="2"/>
</dbReference>
<evidence type="ECO:0000256" key="1">
    <source>
        <dbReference type="ARBA" id="ARBA00022723"/>
    </source>
</evidence>
<dbReference type="PANTHER" id="PTHR23026:SF123">
    <property type="entry name" value="NAD(P)H NITROREDUCTASE RV3131-RELATED"/>
    <property type="match status" value="1"/>
</dbReference>
<evidence type="ECO:0000256" key="3">
    <source>
        <dbReference type="ARBA" id="ARBA00023014"/>
    </source>
</evidence>
<feature type="domain" description="4Fe-4S ferredoxin-type" evidence="5">
    <location>
        <begin position="4"/>
        <end position="33"/>
    </location>
</feature>
<comment type="caution">
    <text evidence="6">The sequence shown here is derived from an EMBL/GenBank/DDBJ whole genome shotgun (WGS) entry which is preliminary data.</text>
</comment>
<dbReference type="eggNOG" id="COG0778">
    <property type="taxonomic scope" value="Bacteria"/>
</dbReference>
<evidence type="ECO:0000313" key="6">
    <source>
        <dbReference type="EMBL" id="EFL51980.1"/>
    </source>
</evidence>
<feature type="transmembrane region" description="Helical" evidence="4">
    <location>
        <begin position="202"/>
        <end position="220"/>
    </location>
</feature>
<gene>
    <name evidence="6" type="ORF">DesfrDRAFT_1149</name>
</gene>
<reference evidence="6 7" key="1">
    <citation type="submission" date="2010-08" db="EMBL/GenBank/DDBJ databases">
        <title>The draft genome of Desulfovibrio fructosovorans JJ.</title>
        <authorList>
            <consortium name="US DOE Joint Genome Institute (JGI-PGF)"/>
            <person name="Lucas S."/>
            <person name="Copeland A."/>
            <person name="Lapidus A."/>
            <person name="Cheng J.-F."/>
            <person name="Bruce D."/>
            <person name="Goodwin L."/>
            <person name="Pitluck S."/>
            <person name="Land M.L."/>
            <person name="Hauser L."/>
            <person name="Chang Y.-J."/>
            <person name="Jeffries C."/>
            <person name="Wall J.D."/>
            <person name="Stahl D.A."/>
            <person name="Arkin A.P."/>
            <person name="Dehal P."/>
            <person name="Stolyar S.M."/>
            <person name="Hazen T.C."/>
            <person name="Woyke T.J."/>
        </authorList>
    </citation>
    <scope>NUCLEOTIDE SEQUENCE [LARGE SCALE GENOMIC DNA]</scope>
    <source>
        <strain evidence="6 7">JJ</strain>
    </source>
</reference>
<dbReference type="RefSeq" id="WP_005991970.1">
    <property type="nucleotide sequence ID" value="NZ_AECZ01000006.1"/>
</dbReference>
<organism evidence="6 7">
    <name type="scientific">Solidesulfovibrio fructosivorans JJ]</name>
    <dbReference type="NCBI Taxonomy" id="596151"/>
    <lineage>
        <taxon>Bacteria</taxon>
        <taxon>Pseudomonadati</taxon>
        <taxon>Thermodesulfobacteriota</taxon>
        <taxon>Desulfovibrionia</taxon>
        <taxon>Desulfovibrionales</taxon>
        <taxon>Desulfovibrionaceae</taxon>
        <taxon>Solidesulfovibrio</taxon>
    </lineage>
</organism>
<dbReference type="SUPFAM" id="SSF54862">
    <property type="entry name" value="4Fe-4S ferredoxins"/>
    <property type="match status" value="1"/>
</dbReference>
<dbReference type="GO" id="GO:0016491">
    <property type="term" value="F:oxidoreductase activity"/>
    <property type="evidence" value="ECO:0007669"/>
    <property type="project" value="InterPro"/>
</dbReference>
<proteinExistence type="predicted"/>
<dbReference type="STRING" id="596151.DesfrDRAFT_1149"/>
<dbReference type="InterPro" id="IPR029479">
    <property type="entry name" value="Nitroreductase"/>
</dbReference>